<evidence type="ECO:0000313" key="2">
    <source>
        <dbReference type="Proteomes" id="UP000014617"/>
    </source>
</evidence>
<comment type="caution">
    <text evidence="1">The sequence shown here is derived from an EMBL/GenBank/DDBJ whole genome shotgun (WGS) entry which is preliminary data.</text>
</comment>
<evidence type="ECO:0000313" key="1">
    <source>
        <dbReference type="EMBL" id="EPF21350.1"/>
    </source>
</evidence>
<accession>S3J838</accession>
<sequence>MVRIKGTNSDYEYSIDNKTVQEVKPQPEKVFLKLFICPYDQPSSVEPNEGNCCNGIDRTCPNQGKKQGHALIQLHQEDGIQLVTDNNNQIVINQKGNIQLLPSPGGQAEVNGALLVKQQNQVLLEISNQTISLQLGEAKISLTPAGKIEISTPNQQGEVKINGNLTIQGNLTVTGKIVGDFDLSKANVSLSEASLKAISEEVKKRLQQS</sequence>
<gene>
    <name evidence="1" type="ORF">MAESPC_02785</name>
</gene>
<organism evidence="1 2">
    <name type="scientific">Microcystis aeruginosa SPC777</name>
    <dbReference type="NCBI Taxonomy" id="482300"/>
    <lineage>
        <taxon>Bacteria</taxon>
        <taxon>Bacillati</taxon>
        <taxon>Cyanobacteriota</taxon>
        <taxon>Cyanophyceae</taxon>
        <taxon>Oscillatoriophycideae</taxon>
        <taxon>Chroococcales</taxon>
        <taxon>Microcystaceae</taxon>
        <taxon>Microcystis</taxon>
    </lineage>
</organism>
<dbReference type="EMBL" id="ASZQ01000223">
    <property type="protein sequence ID" value="EPF21350.1"/>
    <property type="molecule type" value="Genomic_DNA"/>
</dbReference>
<name>S3J838_MICAE</name>
<dbReference type="Proteomes" id="UP000014617">
    <property type="component" value="Unassembled WGS sequence"/>
</dbReference>
<dbReference type="OrthoDB" id="583810at2"/>
<protein>
    <submittedName>
        <fullName evidence="1">Uncharacterized protein</fullName>
    </submittedName>
</protein>
<dbReference type="RefSeq" id="WP_016515961.1">
    <property type="nucleotide sequence ID" value="NZ_ASZQ01000223.1"/>
</dbReference>
<dbReference type="AlphaFoldDB" id="S3J838"/>
<reference evidence="1 2" key="1">
    <citation type="journal article" date="2013" name="Genome Announc.">
        <title>Draft Genome Sequence of the Brazilian Toxic Bloom-Forming Cyanobacterium Microcystis aeruginosa Strain SPC777.</title>
        <authorList>
            <person name="Fiore M.F."/>
            <person name="Alvarenga D.O."/>
            <person name="Varani A.M."/>
            <person name="Hoff-Risseti C."/>
            <person name="Crespim E."/>
            <person name="Ramos R.T."/>
            <person name="Silva A."/>
            <person name="Schaker P.D."/>
            <person name="Heck K."/>
            <person name="Rigonato J."/>
            <person name="Schneider M.P."/>
        </authorList>
    </citation>
    <scope>NUCLEOTIDE SEQUENCE [LARGE SCALE GENOMIC DNA]</scope>
    <source>
        <strain evidence="2">SPC 777</strain>
    </source>
</reference>
<dbReference type="PATRIC" id="fig|482300.6.peg.3115"/>
<proteinExistence type="predicted"/>